<organism evidence="1">
    <name type="scientific">Timema shepardi</name>
    <name type="common">Walking stick</name>
    <dbReference type="NCBI Taxonomy" id="629360"/>
    <lineage>
        <taxon>Eukaryota</taxon>
        <taxon>Metazoa</taxon>
        <taxon>Ecdysozoa</taxon>
        <taxon>Arthropoda</taxon>
        <taxon>Hexapoda</taxon>
        <taxon>Insecta</taxon>
        <taxon>Pterygota</taxon>
        <taxon>Neoptera</taxon>
        <taxon>Polyneoptera</taxon>
        <taxon>Phasmatodea</taxon>
        <taxon>Timematodea</taxon>
        <taxon>Timematoidea</taxon>
        <taxon>Timematidae</taxon>
        <taxon>Timema</taxon>
    </lineage>
</organism>
<gene>
    <name evidence="1" type="ORF">TSIB3V08_LOCUS6928</name>
</gene>
<name>A0A7R9G1J3_TIMSH</name>
<proteinExistence type="predicted"/>
<dbReference type="EMBL" id="OC003114">
    <property type="protein sequence ID" value="CAD7262832.1"/>
    <property type="molecule type" value="Genomic_DNA"/>
</dbReference>
<accession>A0A7R9G1J3</accession>
<dbReference type="AlphaFoldDB" id="A0A7R9G1J3"/>
<evidence type="ECO:0000313" key="1">
    <source>
        <dbReference type="EMBL" id="CAD7262832.1"/>
    </source>
</evidence>
<reference evidence="1" key="1">
    <citation type="submission" date="2020-11" db="EMBL/GenBank/DDBJ databases">
        <authorList>
            <person name="Tran Van P."/>
        </authorList>
    </citation>
    <scope>NUCLEOTIDE SEQUENCE</scope>
</reference>
<protein>
    <submittedName>
        <fullName evidence="1">Uncharacterized protein</fullName>
    </submittedName>
</protein>
<sequence length="63" mass="7217">MCVRKQQEGETGGGRGNVYIDHETKRISEPSVHSSHKKGELYFYPSNISLSLRFSVSCRYLRP</sequence>